<gene>
    <name evidence="10" type="primary">Aste57867_3376</name>
    <name evidence="9" type="ORF">As57867_003366</name>
    <name evidence="10" type="ORF">ASTE57867_3376</name>
</gene>
<feature type="transmembrane region" description="Helical" evidence="7">
    <location>
        <begin position="496"/>
        <end position="517"/>
    </location>
</feature>
<evidence type="ECO:0000256" key="5">
    <source>
        <dbReference type="PROSITE-ProRule" id="PRU10007"/>
    </source>
</evidence>
<evidence type="ECO:0000256" key="4">
    <source>
        <dbReference type="PIRSR" id="PIRSR036492-1"/>
    </source>
</evidence>
<evidence type="ECO:0000256" key="3">
    <source>
        <dbReference type="PIRNR" id="PIRNR036492"/>
    </source>
</evidence>
<dbReference type="OrthoDB" id="440325at2759"/>
<name>A0A485KDY8_9STRA</name>
<dbReference type="SUPFAM" id="SSF53720">
    <property type="entry name" value="ALDH-like"/>
    <property type="match status" value="1"/>
</dbReference>
<protein>
    <recommendedName>
        <fullName evidence="3">Aldehyde dehydrogenase</fullName>
    </recommendedName>
</protein>
<dbReference type="PANTHER" id="PTHR43570:SF16">
    <property type="entry name" value="ALDEHYDE DEHYDROGENASE TYPE III, ISOFORM Q"/>
    <property type="match status" value="1"/>
</dbReference>
<evidence type="ECO:0000256" key="1">
    <source>
        <dbReference type="ARBA" id="ARBA00009986"/>
    </source>
</evidence>
<evidence type="ECO:0000313" key="10">
    <source>
        <dbReference type="EMBL" id="VFT80542.1"/>
    </source>
</evidence>
<dbReference type="InterPro" id="IPR015590">
    <property type="entry name" value="Aldehyde_DH_dom"/>
</dbReference>
<keyword evidence="2 3" id="KW-0560">Oxidoreductase</keyword>
<feature type="active site" evidence="4">
    <location>
        <position position="266"/>
    </location>
</feature>
<feature type="active site" evidence="4 5">
    <location>
        <position position="232"/>
    </location>
</feature>
<dbReference type="Pfam" id="PF00171">
    <property type="entry name" value="Aldedh"/>
    <property type="match status" value="1"/>
</dbReference>
<evidence type="ECO:0000256" key="2">
    <source>
        <dbReference type="ARBA" id="ARBA00023002"/>
    </source>
</evidence>
<dbReference type="FunFam" id="3.40.309.10:FF:000003">
    <property type="entry name" value="Aldehyde dehydrogenase"/>
    <property type="match status" value="1"/>
</dbReference>
<dbReference type="InterPro" id="IPR029510">
    <property type="entry name" value="Ald_DH_CS_GLU"/>
</dbReference>
<reference evidence="10 11" key="1">
    <citation type="submission" date="2019-03" db="EMBL/GenBank/DDBJ databases">
        <authorList>
            <person name="Gaulin E."/>
            <person name="Dumas B."/>
        </authorList>
    </citation>
    <scope>NUCLEOTIDE SEQUENCE [LARGE SCALE GENOMIC DNA]</scope>
    <source>
        <strain evidence="10">CBS 568.67</strain>
    </source>
</reference>
<dbReference type="Gene3D" id="3.40.309.10">
    <property type="entry name" value="Aldehyde Dehydrogenase, Chain A, domain 2"/>
    <property type="match status" value="1"/>
</dbReference>
<dbReference type="AlphaFoldDB" id="A0A485KDY8"/>
<dbReference type="InterPro" id="IPR016162">
    <property type="entry name" value="Ald_DH_N"/>
</dbReference>
<proteinExistence type="inferred from homology"/>
<keyword evidence="7" id="KW-0472">Membrane</keyword>
<dbReference type="GO" id="GO:0004029">
    <property type="term" value="F:aldehyde dehydrogenase (NAD+) activity"/>
    <property type="evidence" value="ECO:0007669"/>
    <property type="project" value="TreeGrafter"/>
</dbReference>
<dbReference type="InterPro" id="IPR012394">
    <property type="entry name" value="Aldehyde_DH_NAD(P)"/>
</dbReference>
<evidence type="ECO:0000256" key="6">
    <source>
        <dbReference type="RuleBase" id="RU003345"/>
    </source>
</evidence>
<dbReference type="PIRSF" id="PIRSF036492">
    <property type="entry name" value="ALDH"/>
    <property type="match status" value="1"/>
</dbReference>
<dbReference type="CDD" id="cd07087">
    <property type="entry name" value="ALDH_F3-13-14_CALDH-like"/>
    <property type="match status" value="1"/>
</dbReference>
<keyword evidence="11" id="KW-1185">Reference proteome</keyword>
<dbReference type="InterPro" id="IPR016163">
    <property type="entry name" value="Ald_DH_C"/>
</dbReference>
<dbReference type="GO" id="GO:0006081">
    <property type="term" value="P:aldehyde metabolic process"/>
    <property type="evidence" value="ECO:0007669"/>
    <property type="project" value="InterPro"/>
</dbReference>
<comment type="similarity">
    <text evidence="1 3 6">Belongs to the aldehyde dehydrogenase family.</text>
</comment>
<feature type="domain" description="Aldehyde dehydrogenase" evidence="8">
    <location>
        <begin position="16"/>
        <end position="458"/>
    </location>
</feature>
<dbReference type="EMBL" id="VJMH01000590">
    <property type="protein sequence ID" value="KAF0715426.1"/>
    <property type="molecule type" value="Genomic_DNA"/>
</dbReference>
<dbReference type="EMBL" id="CAADRA010000590">
    <property type="protein sequence ID" value="VFT80542.1"/>
    <property type="molecule type" value="Genomic_DNA"/>
</dbReference>
<dbReference type="PANTHER" id="PTHR43570">
    <property type="entry name" value="ALDEHYDE DEHYDROGENASE"/>
    <property type="match status" value="1"/>
</dbReference>
<evidence type="ECO:0000313" key="9">
    <source>
        <dbReference type="EMBL" id="KAF0715426.1"/>
    </source>
</evidence>
<keyword evidence="7" id="KW-1133">Transmembrane helix</keyword>
<dbReference type="Gene3D" id="3.40.605.10">
    <property type="entry name" value="Aldehyde Dehydrogenase, Chain A, domain 1"/>
    <property type="match status" value="1"/>
</dbReference>
<accession>A0A485KDY8</accession>
<organism evidence="10 11">
    <name type="scientific">Aphanomyces stellatus</name>
    <dbReference type="NCBI Taxonomy" id="120398"/>
    <lineage>
        <taxon>Eukaryota</taxon>
        <taxon>Sar</taxon>
        <taxon>Stramenopiles</taxon>
        <taxon>Oomycota</taxon>
        <taxon>Saprolegniomycetes</taxon>
        <taxon>Saprolegniales</taxon>
        <taxon>Verrucalvaceae</taxon>
        <taxon>Aphanomyces</taxon>
    </lineage>
</organism>
<keyword evidence="7" id="KW-0812">Transmembrane</keyword>
<reference evidence="9" key="2">
    <citation type="submission" date="2019-06" db="EMBL/GenBank/DDBJ databases">
        <title>Genomics analysis of Aphanomyces spp. identifies a new class of oomycete effector associated with host adaptation.</title>
        <authorList>
            <person name="Gaulin E."/>
        </authorList>
    </citation>
    <scope>NUCLEOTIDE SEQUENCE</scope>
    <source>
        <strain evidence="9">CBS 578.67</strain>
    </source>
</reference>
<sequence length="518" mass="56471">MVRRQPLVSDHVPSGLATSTKESIRASMDILRMSFRQGKLRAVVDRKHVLRQIRTLVLEGEHLLADAYKLDLHRHPTELFAGEIALVLSEVQEHLDYLDDWAAPQPVSTNLVNVPGSSAIVSDPLGVCCIMATWNFPISLALVPLIGCISAGNCALVRLPADGTTDHINAVLASLMDKYLNDTVVQYVVGGIDANIAMLAEKFDLIFVTGGPTIGKIVARAAAETLTPVVLELGGKSPCIVDSNVDLQVAATRVAWGAVTNAGQVCLRPDYVFVHSSVAHEFIALIVDRFTNFFGPNPQASDSYGRIVNTDQVNRLAAIIAADRPFLIHGGDVHIENRFVAPTLLNFKFDLRAFETSAAMQGEIFGPILPIVYYDDLQTAIDFVNARPKPLALYVFSTNQKDVVQPLLDETFSGGVCVNDVLVHYTNSALPFGGVGNSGMGAYHGHHSFRTFSHQKAVMYKWTFGDIPQRYMPYTPTSAKVLKLALMPISRNAKRACLLLAVFLLVAIVVVVMWAALK</sequence>
<evidence type="ECO:0000259" key="8">
    <source>
        <dbReference type="Pfam" id="PF00171"/>
    </source>
</evidence>
<dbReference type="PROSITE" id="PS00687">
    <property type="entry name" value="ALDEHYDE_DEHYDR_GLU"/>
    <property type="match status" value="1"/>
</dbReference>
<dbReference type="InterPro" id="IPR016161">
    <property type="entry name" value="Ald_DH/histidinol_DH"/>
</dbReference>
<evidence type="ECO:0000313" key="11">
    <source>
        <dbReference type="Proteomes" id="UP000332933"/>
    </source>
</evidence>
<dbReference type="Proteomes" id="UP000332933">
    <property type="component" value="Unassembled WGS sequence"/>
</dbReference>
<evidence type="ECO:0000256" key="7">
    <source>
        <dbReference type="SAM" id="Phobius"/>
    </source>
</evidence>
<dbReference type="GO" id="GO:0005737">
    <property type="term" value="C:cytoplasm"/>
    <property type="evidence" value="ECO:0007669"/>
    <property type="project" value="TreeGrafter"/>
</dbReference>